<gene>
    <name evidence="3" type="ORF">V865_008375</name>
</gene>
<feature type="compositionally biased region" description="Gly residues" evidence="1">
    <location>
        <begin position="155"/>
        <end position="173"/>
    </location>
</feature>
<organism evidence="3 4">
    <name type="scientific">Kwoniella europaea PYCC6329</name>
    <dbReference type="NCBI Taxonomy" id="1423913"/>
    <lineage>
        <taxon>Eukaryota</taxon>
        <taxon>Fungi</taxon>
        <taxon>Dikarya</taxon>
        <taxon>Basidiomycota</taxon>
        <taxon>Agaricomycotina</taxon>
        <taxon>Tremellomycetes</taxon>
        <taxon>Tremellales</taxon>
        <taxon>Cryptococcaceae</taxon>
        <taxon>Kwoniella</taxon>
    </lineage>
</organism>
<dbReference type="Pfam" id="PF06221">
    <property type="entry name" value="zf-C2HC5"/>
    <property type="match status" value="1"/>
</dbReference>
<dbReference type="RefSeq" id="XP_066088208.1">
    <property type="nucleotide sequence ID" value="XM_066232111.1"/>
</dbReference>
<evidence type="ECO:0000313" key="3">
    <source>
        <dbReference type="EMBL" id="WWD10241.1"/>
    </source>
</evidence>
<dbReference type="GO" id="GO:0072344">
    <property type="term" value="P:rescue of stalled ribosome"/>
    <property type="evidence" value="ECO:0007669"/>
    <property type="project" value="InterPro"/>
</dbReference>
<dbReference type="KEGG" id="ker:91107176"/>
<feature type="compositionally biased region" description="Basic and acidic residues" evidence="1">
    <location>
        <begin position="477"/>
        <end position="488"/>
    </location>
</feature>
<reference evidence="3 4" key="1">
    <citation type="submission" date="2024-01" db="EMBL/GenBank/DDBJ databases">
        <title>Comparative genomics of Cryptococcus and Kwoniella reveals pathogenesis evolution and contrasting modes of karyotype evolution via chromosome fusion or intercentromeric recombination.</title>
        <authorList>
            <person name="Coelho M.A."/>
            <person name="David-Palma M."/>
            <person name="Shea T."/>
            <person name="Bowers K."/>
            <person name="McGinley-Smith S."/>
            <person name="Mohammad A.W."/>
            <person name="Gnirke A."/>
            <person name="Yurkov A.M."/>
            <person name="Nowrousian M."/>
            <person name="Sun S."/>
            <person name="Cuomo C.A."/>
            <person name="Heitman J."/>
        </authorList>
    </citation>
    <scope>NUCLEOTIDE SEQUENCE [LARGE SCALE GENOMIC DNA]</scope>
    <source>
        <strain evidence="3 4">PYCC6329</strain>
    </source>
</reference>
<protein>
    <recommendedName>
        <fullName evidence="2">TRIP4/RQT4 C2HC5-type zinc finger domain-containing protein</fullName>
    </recommendedName>
</protein>
<dbReference type="GO" id="GO:0005634">
    <property type="term" value="C:nucleus"/>
    <property type="evidence" value="ECO:0007669"/>
    <property type="project" value="InterPro"/>
</dbReference>
<dbReference type="GO" id="GO:0180022">
    <property type="term" value="C:RQC-trigger complex"/>
    <property type="evidence" value="ECO:0007669"/>
    <property type="project" value="InterPro"/>
</dbReference>
<feature type="compositionally biased region" description="Polar residues" evidence="1">
    <location>
        <begin position="108"/>
        <end position="121"/>
    </location>
</feature>
<feature type="compositionally biased region" description="Basic and acidic residues" evidence="1">
    <location>
        <begin position="208"/>
        <end position="218"/>
    </location>
</feature>
<accession>A0AAX4KUY1</accession>
<sequence length="488" mass="53512">MPPNTPPWVVKDLSTILGLDDETIKQMIIPDMESYTHEARLRVYLQDFLGPSSQSQSFINRYISFRFPSLPSSQSQTQPQPQPQTQSLTPNPSSLKPQPSKSKLKAQTPLNLSRPTSTPGSSRIRPPPNNIPEALEAAFGPGGKVYQKKDLDESGFGGWGKSTGGTPKSGGGEPKAQQSQQARLDFPTSSTSGSGAGSRTSSSKGKSRAGEEKIWDKPKSKTVKRLEGIVEKLRIIKESNGEGKIKDDKAINCFCQARVHPLSPYTPICQSCGLTLCNLQQPYLPCPSCSSPLSTPAQTSRLILRLESEIEQQLSKEEIERQQMEKERLERLAVQAGGGSFPSLPGQTPSQSIVTTNNQGRKVISIGSKVKGKSKITTTTYIPKPPTPSTPKEVGEGDKIPDDIVPRLRYNPIDKIRLEKELNKLLNYRKEHDRPYGDPKLLTSDKDGVVLVYRELVVPVIRNEETAGRRKKGKAKRLGEGGREVPGA</sequence>
<dbReference type="AlphaFoldDB" id="A0AAX4KUY1"/>
<proteinExistence type="predicted"/>
<name>A0AAX4KUY1_9TREE</name>
<feature type="compositionally biased region" description="Low complexity" evidence="1">
    <location>
        <begin position="69"/>
        <end position="101"/>
    </location>
</feature>
<keyword evidence="4" id="KW-1185">Reference proteome</keyword>
<feature type="region of interest" description="Disordered" evidence="1">
    <location>
        <begin position="463"/>
        <end position="488"/>
    </location>
</feature>
<dbReference type="InterPro" id="IPR009349">
    <property type="entry name" value="TRIP4/RQT4_C2HC5_Znf"/>
</dbReference>
<evidence type="ECO:0000313" key="4">
    <source>
        <dbReference type="Proteomes" id="UP001358614"/>
    </source>
</evidence>
<evidence type="ECO:0000259" key="2">
    <source>
        <dbReference type="Pfam" id="PF06221"/>
    </source>
</evidence>
<feature type="domain" description="TRIP4/RQT4 C2HC5-type zinc finger" evidence="2">
    <location>
        <begin position="252"/>
        <end position="303"/>
    </location>
</feature>
<feature type="compositionally biased region" description="Low complexity" evidence="1">
    <location>
        <begin position="189"/>
        <end position="204"/>
    </location>
</feature>
<evidence type="ECO:0000256" key="1">
    <source>
        <dbReference type="SAM" id="MobiDB-lite"/>
    </source>
</evidence>
<dbReference type="GO" id="GO:0008270">
    <property type="term" value="F:zinc ion binding"/>
    <property type="evidence" value="ECO:0007669"/>
    <property type="project" value="InterPro"/>
</dbReference>
<dbReference type="Proteomes" id="UP001358614">
    <property type="component" value="Chromosome 3"/>
</dbReference>
<feature type="region of interest" description="Disordered" evidence="1">
    <location>
        <begin position="378"/>
        <end position="400"/>
    </location>
</feature>
<dbReference type="GeneID" id="91107176"/>
<dbReference type="EMBL" id="CP144091">
    <property type="protein sequence ID" value="WWD10241.1"/>
    <property type="molecule type" value="Genomic_DNA"/>
</dbReference>
<feature type="region of interest" description="Disordered" evidence="1">
    <location>
        <begin position="69"/>
        <end position="218"/>
    </location>
</feature>